<evidence type="ECO:0000256" key="6">
    <source>
        <dbReference type="ARBA" id="ARBA00022840"/>
    </source>
</evidence>
<name>A0A024VNT2_PLAFA</name>
<evidence type="ECO:0000256" key="9">
    <source>
        <dbReference type="ARBA" id="ARBA00023125"/>
    </source>
</evidence>
<gene>
    <name evidence="15" type="ORF">PFFCH_02706</name>
</gene>
<evidence type="ECO:0000256" key="12">
    <source>
        <dbReference type="SAM" id="MobiDB-lite"/>
    </source>
</evidence>
<dbReference type="SUPFAM" id="SSF55874">
    <property type="entry name" value="ATPase domain of HSP90 chaperone/DNA topoisomerase II/histidine kinase"/>
    <property type="match status" value="1"/>
</dbReference>
<dbReference type="PROSITE" id="PS00177">
    <property type="entry name" value="TOPOISOMERASE_II"/>
    <property type="match status" value="1"/>
</dbReference>
<dbReference type="Pfam" id="PF00986">
    <property type="entry name" value="DNA_gyraseB_C"/>
    <property type="match status" value="1"/>
</dbReference>
<evidence type="ECO:0000256" key="8">
    <source>
        <dbReference type="ARBA" id="ARBA00023029"/>
    </source>
</evidence>
<feature type="region of interest" description="Disordered" evidence="12">
    <location>
        <begin position="230"/>
        <end position="271"/>
    </location>
</feature>
<comment type="catalytic activity">
    <reaction evidence="1 11">
        <text>ATP-dependent breakage, passage and rejoining of double-stranded DNA.</text>
        <dbReference type="EC" id="5.6.2.2"/>
    </reaction>
</comment>
<dbReference type="InterPro" id="IPR002288">
    <property type="entry name" value="DNA_gyrase_B_C"/>
</dbReference>
<dbReference type="SMART" id="SM00387">
    <property type="entry name" value="HATPase_c"/>
    <property type="match status" value="1"/>
</dbReference>
<dbReference type="EC" id="5.6.2.2" evidence="11"/>
<comment type="function">
    <text evidence="11">Control of topological states of DNA by transient breakage and subsequent rejoining of DNA strands. Topoisomerase II makes double-strand breaks.</text>
</comment>
<dbReference type="Gene3D" id="3.30.230.10">
    <property type="match status" value="1"/>
</dbReference>
<dbReference type="InterPro" id="IPR013759">
    <property type="entry name" value="Topo_IIA_B_C"/>
</dbReference>
<dbReference type="InterPro" id="IPR036890">
    <property type="entry name" value="HATPase_C_sf"/>
</dbReference>
<feature type="domain" description="Toprim" evidence="14">
    <location>
        <begin position="663"/>
        <end position="824"/>
    </location>
</feature>
<evidence type="ECO:0000256" key="13">
    <source>
        <dbReference type="SAM" id="SignalP"/>
    </source>
</evidence>
<comment type="cofactor">
    <cofactor evidence="2">
        <name>Mg(2+)</name>
        <dbReference type="ChEBI" id="CHEBI:18420"/>
    </cofactor>
</comment>
<evidence type="ECO:0000256" key="1">
    <source>
        <dbReference type="ARBA" id="ARBA00000185"/>
    </source>
</evidence>
<dbReference type="GO" id="GO:0003677">
    <property type="term" value="F:DNA binding"/>
    <property type="evidence" value="ECO:0007669"/>
    <property type="project" value="UniProtKB-UniRule"/>
</dbReference>
<dbReference type="SUPFAM" id="SSF54211">
    <property type="entry name" value="Ribosomal protein S5 domain 2-like"/>
    <property type="match status" value="1"/>
</dbReference>
<keyword evidence="4" id="KW-0479">Metal-binding</keyword>
<feature type="compositionally biased region" description="Low complexity" evidence="12">
    <location>
        <begin position="410"/>
        <end position="420"/>
    </location>
</feature>
<evidence type="ECO:0000256" key="3">
    <source>
        <dbReference type="ARBA" id="ARBA00010708"/>
    </source>
</evidence>
<comment type="subunit">
    <text evidence="11">Homodimer.</text>
</comment>
<dbReference type="Pfam" id="PF00204">
    <property type="entry name" value="DNA_gyraseB"/>
    <property type="match status" value="1"/>
</dbReference>
<dbReference type="SMART" id="SM00433">
    <property type="entry name" value="TOP2c"/>
    <property type="match status" value="1"/>
</dbReference>
<sequence>MNVRFFKSLSLFIFFVKGVILVVQAGKGNYANIYKKNNINIFNCMKRKYDKKLSSSVVNTNDKALYESSILKYYYLLDKYKKPNRKKIYGYISNVSRFPLEEERKRKKLEHMNKRNIYPCYNYDAKDIVILEGLEAVRKRPGMYIGNTDVKGLHQILFEIIDNSVDEYNNFECNTIKVVIHKDDSVTIEDNGRGIPCDVHEKTKKSALETVLTVLHSGAKFFDDEMDDEIDNNMNNTGNTNTSEKNNRDNISNNNNNNKRTKKNSKESAQKYKYSSGLHGVGLSVANALSSFMKVKVFRNNKIYSIELEKGKVTKELTITNCPINKRGTQIHYKPDSSIFKSSTKHNSDLIKNRIHQLAYLNEKLTFYFYDERSENKNSIYISKGNKSNEIIKNKKKNTSIDNENEDNKNNTSNYVSNNTLKDDVSNENENMSDNLVNKNIEITDYNNLDFYNYEIIKHEYGLNEYITNITKNKTNLFKDNDKIISISCYHKNIYIDLRMKWLSNQYNENIISFVNNVNTTDGGTHVDALKYAVSRCVNYNIKKNEMIKNFVNIPGEYIREGLTAILSVKMNNPEFEGQTKTKLGSHHLKSILESVIFEKLSEIFDFEPNLLSSIYFKALQAKLSDEEAKAARDLIRSKNNQYSSTILPGKLVDCISDDISRNEIFIVEGDSAAGSAKQARNREIQAILPLKGKILNVEKIKNNKRIFENSELKSLITALGLNVNYDNKNLKNNNILSNNKKGKNSKKKSDLKNSRFESTQNNNNILNKKKDILVDNTLRYGKVIIMTDADVDGEHIRILLLTFLYRFQKEIIENGNVYVACPPLYKITYNKFFDNSIKDIVTKQFNVTTKQSKFIIHTYSDQELNNLLKLLDKDKIASEQKNMQNKIKNKNMSSNGEPLSEYNEQSKTNDIFVNEEGSTDSFIDDNVLFNFSKKYEIQRFKGLGEMMADQLWNTTMDPTVRKLIRVTVNDAIRANDLIFSLMGEDSKLRKNFILENTNSLSE</sequence>
<protein>
    <recommendedName>
        <fullName evidence="11">DNA topoisomerase 2</fullName>
        <ecNumber evidence="11">5.6.2.2</ecNumber>
    </recommendedName>
</protein>
<evidence type="ECO:0000259" key="14">
    <source>
        <dbReference type="PROSITE" id="PS50880"/>
    </source>
</evidence>
<dbReference type="EMBL" id="KI927945">
    <property type="protein sequence ID" value="ETW29933.1"/>
    <property type="molecule type" value="Genomic_DNA"/>
</dbReference>
<dbReference type="GO" id="GO:0005524">
    <property type="term" value="F:ATP binding"/>
    <property type="evidence" value="ECO:0007669"/>
    <property type="project" value="UniProtKB-UniRule"/>
</dbReference>
<dbReference type="PROSITE" id="PS50880">
    <property type="entry name" value="TOPRIM"/>
    <property type="match status" value="1"/>
</dbReference>
<dbReference type="PANTHER" id="PTHR45866">
    <property type="entry name" value="DNA GYRASE/TOPOISOMERASE SUBUNIT B"/>
    <property type="match status" value="1"/>
</dbReference>
<dbReference type="InterPro" id="IPR013506">
    <property type="entry name" value="Topo_IIA_bsu_dom2"/>
</dbReference>
<proteinExistence type="inferred from homology"/>
<dbReference type="PRINTS" id="PR00418">
    <property type="entry name" value="TPI2FAMILY"/>
</dbReference>
<feature type="region of interest" description="Disordered" evidence="12">
    <location>
        <begin position="733"/>
        <end position="761"/>
    </location>
</feature>
<dbReference type="AlphaFoldDB" id="A0A024VNT2"/>
<comment type="similarity">
    <text evidence="3">Belongs to the type II topoisomerase GyrB family.</text>
</comment>
<feature type="signal peptide" evidence="13">
    <location>
        <begin position="1"/>
        <end position="25"/>
    </location>
</feature>
<evidence type="ECO:0000256" key="10">
    <source>
        <dbReference type="ARBA" id="ARBA00023235"/>
    </source>
</evidence>
<dbReference type="Pfam" id="PF01751">
    <property type="entry name" value="Toprim"/>
    <property type="match status" value="1"/>
</dbReference>
<dbReference type="InterPro" id="IPR013760">
    <property type="entry name" value="Topo_IIA-like_dom_sf"/>
</dbReference>
<dbReference type="InterPro" id="IPR006171">
    <property type="entry name" value="TOPRIM_dom"/>
</dbReference>
<evidence type="ECO:0000256" key="5">
    <source>
        <dbReference type="ARBA" id="ARBA00022741"/>
    </source>
</evidence>
<dbReference type="GO" id="GO:0006265">
    <property type="term" value="P:DNA topological change"/>
    <property type="evidence" value="ECO:0007669"/>
    <property type="project" value="UniProtKB-UniRule"/>
</dbReference>
<organism evidence="15 16">
    <name type="scientific">Plasmodium falciparum FCH/4</name>
    <dbReference type="NCBI Taxonomy" id="1036724"/>
    <lineage>
        <taxon>Eukaryota</taxon>
        <taxon>Sar</taxon>
        <taxon>Alveolata</taxon>
        <taxon>Apicomplexa</taxon>
        <taxon>Aconoidasida</taxon>
        <taxon>Haemosporida</taxon>
        <taxon>Plasmodiidae</taxon>
        <taxon>Plasmodium</taxon>
        <taxon>Plasmodium (Laverania)</taxon>
    </lineage>
</organism>
<evidence type="ECO:0000256" key="2">
    <source>
        <dbReference type="ARBA" id="ARBA00001946"/>
    </source>
</evidence>
<evidence type="ECO:0000256" key="11">
    <source>
        <dbReference type="RuleBase" id="RU362094"/>
    </source>
</evidence>
<evidence type="ECO:0000313" key="15">
    <source>
        <dbReference type="EMBL" id="ETW29933.1"/>
    </source>
</evidence>
<dbReference type="InterPro" id="IPR018522">
    <property type="entry name" value="TopoIIA_CS"/>
</dbReference>
<dbReference type="InterPro" id="IPR020568">
    <property type="entry name" value="Ribosomal_Su5_D2-typ_SF"/>
</dbReference>
<feature type="region of interest" description="Disordered" evidence="12">
    <location>
        <begin position="395"/>
        <end position="431"/>
    </location>
</feature>
<keyword evidence="8 11" id="KW-0799">Topoisomerase</keyword>
<dbReference type="GO" id="GO:0003918">
    <property type="term" value="F:DNA topoisomerase type II (double strand cut, ATP-hydrolyzing) activity"/>
    <property type="evidence" value="ECO:0007669"/>
    <property type="project" value="UniProtKB-UniRule"/>
</dbReference>
<feature type="compositionally biased region" description="Low complexity" evidence="12">
    <location>
        <begin position="232"/>
        <end position="242"/>
    </location>
</feature>
<dbReference type="PRINTS" id="PR01159">
    <property type="entry name" value="DNAGYRASEB"/>
</dbReference>
<dbReference type="OrthoDB" id="276498at2759"/>
<keyword evidence="5 11" id="KW-0547">Nucleotide-binding</keyword>
<dbReference type="GO" id="GO:0046872">
    <property type="term" value="F:metal ion binding"/>
    <property type="evidence" value="ECO:0007669"/>
    <property type="project" value="UniProtKB-KW"/>
</dbReference>
<feature type="chain" id="PRO_5001539573" description="DNA topoisomerase 2" evidence="13">
    <location>
        <begin position="26"/>
        <end position="1003"/>
    </location>
</feature>
<reference evidence="15 16" key="2">
    <citation type="submission" date="2013-02" db="EMBL/GenBank/DDBJ databases">
        <title>The Genome Sequence of Plasmodium falciparum FCH/4.</title>
        <authorList>
            <consortium name="The Broad Institute Genome Sequencing Platform"/>
            <consortium name="The Broad Institute Genome Sequencing Center for Infectious Disease"/>
            <person name="Neafsey D."/>
            <person name="Cheeseman I."/>
            <person name="Volkman S."/>
            <person name="Adams J."/>
            <person name="Walker B."/>
            <person name="Young S.K."/>
            <person name="Zeng Q."/>
            <person name="Gargeya S."/>
            <person name="Fitzgerald M."/>
            <person name="Haas B."/>
            <person name="Abouelleil A."/>
            <person name="Alvarado L."/>
            <person name="Arachchi H.M."/>
            <person name="Berlin A.M."/>
            <person name="Chapman S.B."/>
            <person name="Dewar J."/>
            <person name="Goldberg J."/>
            <person name="Griggs A."/>
            <person name="Gujja S."/>
            <person name="Hansen M."/>
            <person name="Howarth C."/>
            <person name="Imamovic A."/>
            <person name="Larimer J."/>
            <person name="McCowan C."/>
            <person name="Murphy C."/>
            <person name="Neiman D."/>
            <person name="Pearson M."/>
            <person name="Priest M."/>
            <person name="Roberts A."/>
            <person name="Saif S."/>
            <person name="Shea T."/>
            <person name="Sisk P."/>
            <person name="Sykes S."/>
            <person name="Wortman J."/>
            <person name="Nusbaum C."/>
            <person name="Birren B."/>
        </authorList>
    </citation>
    <scope>NUCLEOTIDE SEQUENCE [LARGE SCALE GENOMIC DNA]</scope>
    <source>
        <strain evidence="15 16">FCH/4</strain>
    </source>
</reference>
<evidence type="ECO:0000256" key="7">
    <source>
        <dbReference type="ARBA" id="ARBA00022842"/>
    </source>
</evidence>
<dbReference type="Proteomes" id="UP000030656">
    <property type="component" value="Unassembled WGS sequence"/>
</dbReference>
<dbReference type="Gene3D" id="3.30.565.10">
    <property type="entry name" value="Histidine kinase-like ATPase, C-terminal domain"/>
    <property type="match status" value="1"/>
</dbReference>
<evidence type="ECO:0000313" key="16">
    <source>
        <dbReference type="Proteomes" id="UP000030656"/>
    </source>
</evidence>
<comment type="similarity">
    <text evidence="11">Belongs to the type II topoisomerase family.</text>
</comment>
<dbReference type="SUPFAM" id="SSF56719">
    <property type="entry name" value="Type II DNA topoisomerase"/>
    <property type="match status" value="2"/>
</dbReference>
<keyword evidence="7" id="KW-0460">Magnesium</keyword>
<keyword evidence="13" id="KW-0732">Signal</keyword>
<feature type="compositionally biased region" description="Low complexity" evidence="12">
    <location>
        <begin position="249"/>
        <end position="258"/>
    </location>
</feature>
<dbReference type="InterPro" id="IPR001241">
    <property type="entry name" value="Topo_IIA"/>
</dbReference>
<keyword evidence="6 11" id="KW-0067">ATP-binding</keyword>
<dbReference type="InterPro" id="IPR000565">
    <property type="entry name" value="Topo_IIA_B"/>
</dbReference>
<dbReference type="PANTHER" id="PTHR45866:SF1">
    <property type="entry name" value="DNA GYRASE SUBUNIT B, MITOCHONDRIAL"/>
    <property type="match status" value="1"/>
</dbReference>
<dbReference type="InterPro" id="IPR003594">
    <property type="entry name" value="HATPase_dom"/>
</dbReference>
<keyword evidence="10 11" id="KW-0413">Isomerase</keyword>
<reference evidence="15 16" key="1">
    <citation type="submission" date="2013-02" db="EMBL/GenBank/DDBJ databases">
        <title>The Genome Annotation of Plasmodium falciparum FCH/4.</title>
        <authorList>
            <consortium name="The Broad Institute Genome Sequencing Platform"/>
            <consortium name="The Broad Institute Genome Sequencing Center for Infectious Disease"/>
            <person name="Neafsey D."/>
            <person name="Hoffman S."/>
            <person name="Volkman S."/>
            <person name="Rosenthal P."/>
            <person name="Walker B."/>
            <person name="Young S.K."/>
            <person name="Zeng Q."/>
            <person name="Gargeya S."/>
            <person name="Fitzgerald M."/>
            <person name="Haas B."/>
            <person name="Abouelleil A."/>
            <person name="Allen A.W."/>
            <person name="Alvarado L."/>
            <person name="Arachchi H.M."/>
            <person name="Berlin A.M."/>
            <person name="Chapman S.B."/>
            <person name="Gainer-Dewar J."/>
            <person name="Goldberg J."/>
            <person name="Griggs A."/>
            <person name="Gujja S."/>
            <person name="Hansen M."/>
            <person name="Howarth C."/>
            <person name="Imamovic A."/>
            <person name="Ireland A."/>
            <person name="Larimer J."/>
            <person name="McCowan C."/>
            <person name="Murphy C."/>
            <person name="Pearson M."/>
            <person name="Poon T.W."/>
            <person name="Priest M."/>
            <person name="Roberts A."/>
            <person name="Saif S."/>
            <person name="Shea T."/>
            <person name="Sisk P."/>
            <person name="Sykes S."/>
            <person name="Wortman J."/>
            <person name="Nusbaum C."/>
            <person name="Birren B."/>
        </authorList>
    </citation>
    <scope>NUCLEOTIDE SEQUENCE [LARGE SCALE GENOMIC DNA]</scope>
    <source>
        <strain evidence="15 16">FCH/4</strain>
    </source>
</reference>
<dbReference type="Pfam" id="PF02518">
    <property type="entry name" value="HATPase_c"/>
    <property type="match status" value="1"/>
</dbReference>
<dbReference type="InterPro" id="IPR014721">
    <property type="entry name" value="Ribsml_uS5_D2-typ_fold_subgr"/>
</dbReference>
<keyword evidence="9 11" id="KW-0238">DNA-binding</keyword>
<evidence type="ECO:0000256" key="4">
    <source>
        <dbReference type="ARBA" id="ARBA00022723"/>
    </source>
</evidence>
<dbReference type="Gene3D" id="3.40.50.670">
    <property type="match status" value="3"/>
</dbReference>
<accession>A0A024VNT2</accession>
<dbReference type="CDD" id="cd00822">
    <property type="entry name" value="TopoII_Trans_DNA_gyrase"/>
    <property type="match status" value="1"/>
</dbReference>